<organism evidence="2">
    <name type="scientific">marine sediment metagenome</name>
    <dbReference type="NCBI Taxonomy" id="412755"/>
    <lineage>
        <taxon>unclassified sequences</taxon>
        <taxon>metagenomes</taxon>
        <taxon>ecological metagenomes</taxon>
    </lineage>
</organism>
<feature type="region of interest" description="Disordered" evidence="1">
    <location>
        <begin position="25"/>
        <end position="54"/>
    </location>
</feature>
<evidence type="ECO:0000313" key="2">
    <source>
        <dbReference type="EMBL" id="KKK69903.1"/>
    </source>
</evidence>
<dbReference type="EMBL" id="LAZR01058433">
    <property type="protein sequence ID" value="KKK69903.1"/>
    <property type="molecule type" value="Genomic_DNA"/>
</dbReference>
<protein>
    <submittedName>
        <fullName evidence="2">Uncharacterized protein</fullName>
    </submittedName>
</protein>
<proteinExistence type="predicted"/>
<accession>A0A0F8XLU6</accession>
<sequence>MSVSVEKDPQLRGAIEATVKRAMNGEFDATKEESDAWANSPEGQQTFNDLVSGR</sequence>
<name>A0A0F8XLU6_9ZZZZ</name>
<reference evidence="2" key="1">
    <citation type="journal article" date="2015" name="Nature">
        <title>Complex archaea that bridge the gap between prokaryotes and eukaryotes.</title>
        <authorList>
            <person name="Spang A."/>
            <person name="Saw J.H."/>
            <person name="Jorgensen S.L."/>
            <person name="Zaremba-Niedzwiedzka K."/>
            <person name="Martijn J."/>
            <person name="Lind A.E."/>
            <person name="van Eijk R."/>
            <person name="Schleper C."/>
            <person name="Guy L."/>
            <person name="Ettema T.J."/>
        </authorList>
    </citation>
    <scope>NUCLEOTIDE SEQUENCE</scope>
</reference>
<comment type="caution">
    <text evidence="2">The sequence shown here is derived from an EMBL/GenBank/DDBJ whole genome shotgun (WGS) entry which is preliminary data.</text>
</comment>
<dbReference type="AlphaFoldDB" id="A0A0F8XLU6"/>
<evidence type="ECO:0000256" key="1">
    <source>
        <dbReference type="SAM" id="MobiDB-lite"/>
    </source>
</evidence>
<gene>
    <name evidence="2" type="ORF">LCGC14_2929370</name>
</gene>
<feature type="compositionally biased region" description="Polar residues" evidence="1">
    <location>
        <begin position="41"/>
        <end position="54"/>
    </location>
</feature>